<dbReference type="AlphaFoldDB" id="A0A1X0JNR3"/>
<organism evidence="1 2">
    <name type="scientific">Mycolicibacterium tusciae</name>
    <dbReference type="NCBI Taxonomy" id="75922"/>
    <lineage>
        <taxon>Bacteria</taxon>
        <taxon>Bacillati</taxon>
        <taxon>Actinomycetota</taxon>
        <taxon>Actinomycetes</taxon>
        <taxon>Mycobacteriales</taxon>
        <taxon>Mycobacteriaceae</taxon>
        <taxon>Mycolicibacterium</taxon>
    </lineage>
</organism>
<evidence type="ECO:0000313" key="2">
    <source>
        <dbReference type="Proteomes" id="UP000192411"/>
    </source>
</evidence>
<dbReference type="Proteomes" id="UP000192411">
    <property type="component" value="Unassembled WGS sequence"/>
</dbReference>
<evidence type="ECO:0000313" key="1">
    <source>
        <dbReference type="EMBL" id="ORB64578.1"/>
    </source>
</evidence>
<sequence>MRMPRAVANFNRRVTNPAARAITPWLPGQGTLEHVGRKSGKRYRTPLLVFPTADGFVVLIGYGPETDWVKNVLAGGPAVLHKRGEHVALTNPRLMSKAEAAPLVVGPGRTFYRLFPYNEAALVLTRST</sequence>
<dbReference type="NCBIfam" id="TIGR00026">
    <property type="entry name" value="hi_GC_TIGR00026"/>
    <property type="match status" value="1"/>
</dbReference>
<dbReference type="InterPro" id="IPR004378">
    <property type="entry name" value="F420H2_quin_Rdtase"/>
</dbReference>
<name>A0A1X0JNR3_9MYCO</name>
<dbReference type="Gene3D" id="2.30.110.10">
    <property type="entry name" value="Electron Transport, Fmn-binding Protein, Chain A"/>
    <property type="match status" value="1"/>
</dbReference>
<reference evidence="1 2" key="1">
    <citation type="submission" date="2017-02" db="EMBL/GenBank/DDBJ databases">
        <title>The new phylogeny of genus Mycobacterium.</title>
        <authorList>
            <person name="Tortoli E."/>
            <person name="Trovato A."/>
            <person name="Cirillo D.M."/>
        </authorList>
    </citation>
    <scope>NUCLEOTIDE SEQUENCE [LARGE SCALE GENOMIC DNA]</scope>
    <source>
        <strain evidence="1 2">DSM 44338</strain>
    </source>
</reference>
<dbReference type="STRING" id="75922.BST47_14765"/>
<dbReference type="OrthoDB" id="3778270at2"/>
<accession>A0A1X0JNR3</accession>
<dbReference type="RefSeq" id="WP_083126274.1">
    <property type="nucleotide sequence ID" value="NZ_MVIM01000007.1"/>
</dbReference>
<proteinExistence type="predicted"/>
<keyword evidence="2" id="KW-1185">Reference proteome</keyword>
<comment type="caution">
    <text evidence="1">The sequence shown here is derived from an EMBL/GenBank/DDBJ whole genome shotgun (WGS) entry which is preliminary data.</text>
</comment>
<gene>
    <name evidence="1" type="ORF">BST47_14765</name>
</gene>
<dbReference type="EMBL" id="MVIM01000007">
    <property type="protein sequence ID" value="ORB64578.1"/>
    <property type="molecule type" value="Genomic_DNA"/>
</dbReference>
<dbReference type="GO" id="GO:0016491">
    <property type="term" value="F:oxidoreductase activity"/>
    <property type="evidence" value="ECO:0007669"/>
    <property type="project" value="InterPro"/>
</dbReference>
<protein>
    <submittedName>
        <fullName evidence="1">Nitroreductase family deazaflavin-dependent oxidoreductase</fullName>
    </submittedName>
</protein>
<dbReference type="InterPro" id="IPR012349">
    <property type="entry name" value="Split_barrel_FMN-bd"/>
</dbReference>